<dbReference type="InterPro" id="IPR019533">
    <property type="entry name" value="Peptidase_S26"/>
</dbReference>
<comment type="similarity">
    <text evidence="2 3">Belongs to the peptidase S26 family.</text>
</comment>
<keyword evidence="3" id="KW-0472">Membrane</keyword>
<comment type="caution">
    <text evidence="5">The sequence shown here is derived from an EMBL/GenBank/DDBJ whole genome shotgun (WGS) entry which is preliminary data.</text>
</comment>
<evidence type="ECO:0000256" key="1">
    <source>
        <dbReference type="ARBA" id="ARBA00004401"/>
    </source>
</evidence>
<dbReference type="OrthoDB" id="9802919at2"/>
<dbReference type="Pfam" id="PF10502">
    <property type="entry name" value="Peptidase_S26"/>
    <property type="match status" value="1"/>
</dbReference>
<keyword evidence="3" id="KW-1133">Transmembrane helix</keyword>
<dbReference type="PANTHER" id="PTHR43390">
    <property type="entry name" value="SIGNAL PEPTIDASE I"/>
    <property type="match status" value="1"/>
</dbReference>
<keyword evidence="3" id="KW-0378">Hydrolase</keyword>
<accession>A0A4R2LWG3</accession>
<evidence type="ECO:0000256" key="3">
    <source>
        <dbReference type="RuleBase" id="RU362042"/>
    </source>
</evidence>
<evidence type="ECO:0000259" key="4">
    <source>
        <dbReference type="Pfam" id="PF10502"/>
    </source>
</evidence>
<comment type="subcellular location">
    <subcellularLocation>
        <location evidence="1">Cell membrane</location>
        <topology evidence="1">Single-pass type II membrane protein</topology>
    </subcellularLocation>
    <subcellularLocation>
        <location evidence="3">Membrane</location>
        <topology evidence="3">Single-pass type II membrane protein</topology>
    </subcellularLocation>
</comment>
<dbReference type="CDD" id="cd06530">
    <property type="entry name" value="S26_SPase_I"/>
    <property type="match status" value="1"/>
</dbReference>
<name>A0A4R2LWG3_9FIRM</name>
<gene>
    <name evidence="5" type="ORF">EV212_10745</name>
</gene>
<sequence length="178" mass="20339">MNTPEEVIAARRRLLANRQEVISFFSRLILLALLFWILFGVVFGIKPMPNEDMAPRICAGDLMLFYRLDKNLRSSEVAVFKKDGKWYTGRVVAQGGDSVEITEDAELKVNGSIVIENDIYYKTPKYEDYVSYPLTLADDEYFILCDYREGAKDSRYFGPVCGNEIKGKVITLIRRSGL</sequence>
<keyword evidence="6" id="KW-1185">Reference proteome</keyword>
<comment type="catalytic activity">
    <reaction evidence="3">
        <text>Cleavage of hydrophobic, N-terminal signal or leader sequences from secreted and periplasmic proteins.</text>
        <dbReference type="EC" id="3.4.21.89"/>
    </reaction>
</comment>
<dbReference type="AlphaFoldDB" id="A0A4R2LWG3"/>
<evidence type="ECO:0000313" key="6">
    <source>
        <dbReference type="Proteomes" id="UP000295711"/>
    </source>
</evidence>
<protein>
    <recommendedName>
        <fullName evidence="3">Signal peptidase I</fullName>
        <ecNumber evidence="3">3.4.21.89</ecNumber>
    </recommendedName>
</protein>
<feature type="transmembrane region" description="Helical" evidence="3">
    <location>
        <begin position="21"/>
        <end position="45"/>
    </location>
</feature>
<dbReference type="InterPro" id="IPR000223">
    <property type="entry name" value="Pept_S26A_signal_pept_1"/>
</dbReference>
<dbReference type="InterPro" id="IPR036286">
    <property type="entry name" value="LexA/Signal_pep-like_sf"/>
</dbReference>
<dbReference type="GO" id="GO:0006465">
    <property type="term" value="P:signal peptide processing"/>
    <property type="evidence" value="ECO:0007669"/>
    <property type="project" value="InterPro"/>
</dbReference>
<dbReference type="GO" id="GO:0004252">
    <property type="term" value="F:serine-type endopeptidase activity"/>
    <property type="evidence" value="ECO:0007669"/>
    <property type="project" value="InterPro"/>
</dbReference>
<reference evidence="5 6" key="1">
    <citation type="submission" date="2019-03" db="EMBL/GenBank/DDBJ databases">
        <title>Genomic Encyclopedia of Type Strains, Phase IV (KMG-IV): sequencing the most valuable type-strain genomes for metagenomic binning, comparative biology and taxonomic classification.</title>
        <authorList>
            <person name="Goeker M."/>
        </authorList>
    </citation>
    <scope>NUCLEOTIDE SEQUENCE [LARGE SCALE GENOMIC DNA]</scope>
    <source>
        <strain evidence="5 6">DSM 28559</strain>
    </source>
</reference>
<dbReference type="GO" id="GO:0005886">
    <property type="term" value="C:plasma membrane"/>
    <property type="evidence" value="ECO:0007669"/>
    <property type="project" value="UniProtKB-SubCell"/>
</dbReference>
<dbReference type="NCBIfam" id="TIGR02227">
    <property type="entry name" value="sigpep_I_bact"/>
    <property type="match status" value="1"/>
</dbReference>
<keyword evidence="3" id="KW-0645">Protease</keyword>
<evidence type="ECO:0000313" key="5">
    <source>
        <dbReference type="EMBL" id="TCO84444.1"/>
    </source>
</evidence>
<feature type="domain" description="Peptidase S26" evidence="4">
    <location>
        <begin position="24"/>
        <end position="170"/>
    </location>
</feature>
<organism evidence="5 6">
    <name type="scientific">Frisingicoccus caecimuris</name>
    <dbReference type="NCBI Taxonomy" id="1796636"/>
    <lineage>
        <taxon>Bacteria</taxon>
        <taxon>Bacillati</taxon>
        <taxon>Bacillota</taxon>
        <taxon>Clostridia</taxon>
        <taxon>Lachnospirales</taxon>
        <taxon>Lachnospiraceae</taxon>
        <taxon>Frisingicoccus</taxon>
    </lineage>
</organism>
<dbReference type="PRINTS" id="PR00727">
    <property type="entry name" value="LEADERPTASE"/>
</dbReference>
<keyword evidence="3" id="KW-0812">Transmembrane</keyword>
<dbReference type="SUPFAM" id="SSF51306">
    <property type="entry name" value="LexA/Signal peptidase"/>
    <property type="match status" value="1"/>
</dbReference>
<dbReference type="GO" id="GO:0009003">
    <property type="term" value="F:signal peptidase activity"/>
    <property type="evidence" value="ECO:0007669"/>
    <property type="project" value="UniProtKB-EC"/>
</dbReference>
<dbReference type="PANTHER" id="PTHR43390:SF1">
    <property type="entry name" value="CHLOROPLAST PROCESSING PEPTIDASE"/>
    <property type="match status" value="1"/>
</dbReference>
<dbReference type="EMBL" id="SLXA01000007">
    <property type="protein sequence ID" value="TCO84444.1"/>
    <property type="molecule type" value="Genomic_DNA"/>
</dbReference>
<proteinExistence type="inferred from homology"/>
<evidence type="ECO:0000256" key="2">
    <source>
        <dbReference type="ARBA" id="ARBA00009370"/>
    </source>
</evidence>
<dbReference type="Proteomes" id="UP000295711">
    <property type="component" value="Unassembled WGS sequence"/>
</dbReference>
<dbReference type="Gene3D" id="2.10.109.10">
    <property type="entry name" value="Umud Fragment, subunit A"/>
    <property type="match status" value="1"/>
</dbReference>
<dbReference type="EC" id="3.4.21.89" evidence="3"/>